<protein>
    <submittedName>
        <fullName evidence="1">Uncharacterized protein</fullName>
    </submittedName>
</protein>
<organism evidence="1 2">
    <name type="scientific">Chrysochromulina tobinii</name>
    <dbReference type="NCBI Taxonomy" id="1460289"/>
    <lineage>
        <taxon>Eukaryota</taxon>
        <taxon>Haptista</taxon>
        <taxon>Haptophyta</taxon>
        <taxon>Prymnesiophyceae</taxon>
        <taxon>Prymnesiales</taxon>
        <taxon>Chrysochromulinaceae</taxon>
        <taxon>Chrysochromulina</taxon>
    </lineage>
</organism>
<reference evidence="2" key="1">
    <citation type="journal article" date="2015" name="PLoS Genet.">
        <title>Genome Sequence and Transcriptome Analyses of Chrysochromulina tobin: Metabolic Tools for Enhanced Algal Fitness in the Prominent Order Prymnesiales (Haptophyceae).</title>
        <authorList>
            <person name="Hovde B.T."/>
            <person name="Deodato C.R."/>
            <person name="Hunsperger H.M."/>
            <person name="Ryken S.A."/>
            <person name="Yost W."/>
            <person name="Jha R.K."/>
            <person name="Patterson J."/>
            <person name="Monnat R.J. Jr."/>
            <person name="Barlow S.B."/>
            <person name="Starkenburg S.R."/>
            <person name="Cattolico R.A."/>
        </authorList>
    </citation>
    <scope>NUCLEOTIDE SEQUENCE</scope>
    <source>
        <strain evidence="2">CCMP291</strain>
    </source>
</reference>
<evidence type="ECO:0000313" key="2">
    <source>
        <dbReference type="Proteomes" id="UP000037460"/>
    </source>
</evidence>
<sequence>MLLLAHKGRTYSFDEPRALADATAATGSGNVSLAPVSSVHAVADGGSAEDVADGAGARVHDGLSGLSHLRFLQPTEATETKATLRAQRRSALRGSTDAVLEPVERLLNALTPKELHPEPQESSRRLQARLTAAEAILKLNEEALSKECERASTDE</sequence>
<accession>A0A0M0JBF8</accession>
<dbReference type="AlphaFoldDB" id="A0A0M0JBF8"/>
<keyword evidence="2" id="KW-1185">Reference proteome</keyword>
<gene>
    <name evidence="1" type="ORF">Ctob_003950</name>
</gene>
<dbReference type="EMBL" id="JWZX01003153">
    <property type="protein sequence ID" value="KOO23825.1"/>
    <property type="molecule type" value="Genomic_DNA"/>
</dbReference>
<comment type="caution">
    <text evidence="1">The sequence shown here is derived from an EMBL/GenBank/DDBJ whole genome shotgun (WGS) entry which is preliminary data.</text>
</comment>
<evidence type="ECO:0000313" key="1">
    <source>
        <dbReference type="EMBL" id="KOO23825.1"/>
    </source>
</evidence>
<proteinExistence type="predicted"/>
<dbReference type="Proteomes" id="UP000037460">
    <property type="component" value="Unassembled WGS sequence"/>
</dbReference>
<name>A0A0M0JBF8_9EUKA</name>